<dbReference type="OrthoDB" id="6102353at2759"/>
<evidence type="ECO:0000313" key="5">
    <source>
        <dbReference type="Proteomes" id="UP000694844"/>
    </source>
</evidence>
<proteinExistence type="predicted"/>
<dbReference type="InterPro" id="IPR050822">
    <property type="entry name" value="Cerebellin_Synaptic_Org"/>
</dbReference>
<dbReference type="SUPFAM" id="SSF49842">
    <property type="entry name" value="TNF-like"/>
    <property type="match status" value="1"/>
</dbReference>
<dbReference type="SMART" id="SM00110">
    <property type="entry name" value="C1Q"/>
    <property type="match status" value="1"/>
</dbReference>
<keyword evidence="3" id="KW-0732">Signal</keyword>
<feature type="domain" description="C1q" evidence="4">
    <location>
        <begin position="58"/>
        <end position="202"/>
    </location>
</feature>
<protein>
    <submittedName>
        <fullName evidence="6">Complement C1q tumor necrosis factor-related protein 3-like</fullName>
    </submittedName>
</protein>
<dbReference type="KEGG" id="cvn:111104481"/>
<sequence length="202" mass="22322">MLLLFVFLVSVDGYLMNNPEPVGSEETLTERVQMLMTEVLHLKNDVSDLKSQLSVLKAKDVSVAFYAYLANDLVNLTARTSLTFSGIRTNVGNAYDPAHGVFVAPVSGTYNFAFTGSAQPQSQDHGVHIFLKKNGVNELYVFFDHNDKKWIQHGSSAILHLARGDRIWLETGDIWGSNILGGSRASDNAYHSHFSGFLIQAD</sequence>
<dbReference type="PRINTS" id="PR00007">
    <property type="entry name" value="COMPLEMNTC1Q"/>
</dbReference>
<dbReference type="InterPro" id="IPR008983">
    <property type="entry name" value="Tumour_necrosis_fac-like_dom"/>
</dbReference>
<evidence type="ECO:0000313" key="6">
    <source>
        <dbReference type="RefSeq" id="XP_022294166.1"/>
    </source>
</evidence>
<evidence type="ECO:0000259" key="4">
    <source>
        <dbReference type="PROSITE" id="PS50871"/>
    </source>
</evidence>
<dbReference type="PANTHER" id="PTHR22923:SF116">
    <property type="entry name" value="C1Q DOMAIN-CONTAINING PROTEIN"/>
    <property type="match status" value="1"/>
</dbReference>
<dbReference type="PROSITE" id="PS50871">
    <property type="entry name" value="C1Q"/>
    <property type="match status" value="1"/>
</dbReference>
<dbReference type="Gene3D" id="2.60.120.40">
    <property type="match status" value="1"/>
</dbReference>
<keyword evidence="5" id="KW-1185">Reference proteome</keyword>
<name>A0A8B8ASW4_CRAVI</name>
<evidence type="ECO:0000256" key="2">
    <source>
        <dbReference type="ARBA" id="ARBA00022525"/>
    </source>
</evidence>
<reference evidence="6" key="1">
    <citation type="submission" date="2025-08" db="UniProtKB">
        <authorList>
            <consortium name="RefSeq"/>
        </authorList>
    </citation>
    <scope>IDENTIFICATION</scope>
    <source>
        <tissue evidence="6">Whole sample</tissue>
    </source>
</reference>
<dbReference type="GO" id="GO:0005576">
    <property type="term" value="C:extracellular region"/>
    <property type="evidence" value="ECO:0007669"/>
    <property type="project" value="UniProtKB-SubCell"/>
</dbReference>
<dbReference type="Proteomes" id="UP000694844">
    <property type="component" value="Chromosome 7"/>
</dbReference>
<evidence type="ECO:0000256" key="1">
    <source>
        <dbReference type="ARBA" id="ARBA00004613"/>
    </source>
</evidence>
<organism evidence="5 6">
    <name type="scientific">Crassostrea virginica</name>
    <name type="common">Eastern oyster</name>
    <dbReference type="NCBI Taxonomy" id="6565"/>
    <lineage>
        <taxon>Eukaryota</taxon>
        <taxon>Metazoa</taxon>
        <taxon>Spiralia</taxon>
        <taxon>Lophotrochozoa</taxon>
        <taxon>Mollusca</taxon>
        <taxon>Bivalvia</taxon>
        <taxon>Autobranchia</taxon>
        <taxon>Pteriomorphia</taxon>
        <taxon>Ostreida</taxon>
        <taxon>Ostreoidea</taxon>
        <taxon>Ostreidae</taxon>
        <taxon>Crassostrea</taxon>
    </lineage>
</organism>
<gene>
    <name evidence="6" type="primary">LOC111104481</name>
</gene>
<comment type="subcellular location">
    <subcellularLocation>
        <location evidence="1">Secreted</location>
    </subcellularLocation>
</comment>
<dbReference type="RefSeq" id="XP_022294166.1">
    <property type="nucleotide sequence ID" value="XM_022438458.1"/>
</dbReference>
<dbReference type="PANTHER" id="PTHR22923">
    <property type="entry name" value="CEREBELLIN-RELATED"/>
    <property type="match status" value="1"/>
</dbReference>
<dbReference type="GeneID" id="111104481"/>
<keyword evidence="2" id="KW-0964">Secreted</keyword>
<accession>A0A8B8ASW4</accession>
<dbReference type="InterPro" id="IPR001073">
    <property type="entry name" value="C1q_dom"/>
</dbReference>
<dbReference type="Pfam" id="PF00386">
    <property type="entry name" value="C1q"/>
    <property type="match status" value="1"/>
</dbReference>
<dbReference type="AlphaFoldDB" id="A0A8B8ASW4"/>
<evidence type="ECO:0000256" key="3">
    <source>
        <dbReference type="ARBA" id="ARBA00022729"/>
    </source>
</evidence>